<dbReference type="EMBL" id="CP014699">
    <property type="protein sequence ID" value="AND79037.1"/>
    <property type="molecule type" value="Genomic_DNA"/>
</dbReference>
<dbReference type="AlphaFoldDB" id="A0A172Q6K0"/>
<evidence type="ECO:0000256" key="1">
    <source>
        <dbReference type="ARBA" id="ARBA00001947"/>
    </source>
</evidence>
<dbReference type="RefSeq" id="WP_067060939.1">
    <property type="nucleotide sequence ID" value="NZ_CP014699.1"/>
</dbReference>
<dbReference type="Gene3D" id="3.60.15.10">
    <property type="entry name" value="Ribonuclease Z/Hydroxyacylglutathione hydrolase-like"/>
    <property type="match status" value="1"/>
</dbReference>
<keyword evidence="3" id="KW-0378">Hydrolase</keyword>
<proteinExistence type="predicted"/>
<sequence length="211" mass="23674">MEVYKLLNPVARENTYILCNEQALILVDPGSKGSAIIERIKTLKKPLAAILLTHTHYDHIMSLDLVRDAFGSPPVYVSEKEADWLDSPKDNLSGLERHQDMADITARPAEHYFTYQIPYHIAGFHFTVVETPGHSAGGVSFIFPDDELVLTGDALFKETIGRTDLPTGDLELLISSIKQKLFTLPNHYKVYPGHGMNTTIAHEKNFNPFLQ</sequence>
<gene>
    <name evidence="6" type="ORF">A0O21_02865</name>
</gene>
<dbReference type="SUPFAM" id="SSF56281">
    <property type="entry name" value="Metallo-hydrolase/oxidoreductase"/>
    <property type="match status" value="1"/>
</dbReference>
<dbReference type="Proteomes" id="UP000077317">
    <property type="component" value="Chromosome"/>
</dbReference>
<keyword evidence="2" id="KW-0479">Metal-binding</keyword>
<evidence type="ECO:0000313" key="6">
    <source>
        <dbReference type="EMBL" id="AND79037.1"/>
    </source>
</evidence>
<dbReference type="InterPro" id="IPR051453">
    <property type="entry name" value="MBL_Glyoxalase_II"/>
</dbReference>
<evidence type="ECO:0000259" key="5">
    <source>
        <dbReference type="SMART" id="SM00849"/>
    </source>
</evidence>
<accession>A0A172Q6K0</accession>
<evidence type="ECO:0000313" key="7">
    <source>
        <dbReference type="Proteomes" id="UP000077317"/>
    </source>
</evidence>
<dbReference type="KEGG" id="spat:A0O21_02865"/>
<protein>
    <recommendedName>
        <fullName evidence="5">Metallo-beta-lactamase domain-containing protein</fullName>
    </recommendedName>
</protein>
<dbReference type="PANTHER" id="PTHR46233:SF3">
    <property type="entry name" value="HYDROXYACYLGLUTATHIONE HYDROLASE GLOC"/>
    <property type="match status" value="1"/>
</dbReference>
<keyword evidence="4" id="KW-0862">Zinc</keyword>
<dbReference type="GO" id="GO:0046872">
    <property type="term" value="F:metal ion binding"/>
    <property type="evidence" value="ECO:0007669"/>
    <property type="project" value="UniProtKB-KW"/>
</dbReference>
<dbReference type="GO" id="GO:0016787">
    <property type="term" value="F:hydrolase activity"/>
    <property type="evidence" value="ECO:0007669"/>
    <property type="project" value="UniProtKB-KW"/>
</dbReference>
<evidence type="ECO:0000256" key="2">
    <source>
        <dbReference type="ARBA" id="ARBA00022723"/>
    </source>
</evidence>
<reference evidence="7" key="2">
    <citation type="submission" date="2016-03" db="EMBL/GenBank/DDBJ databases">
        <title>Streptococcus antelopensis sp. nov., isolated from the feces of the Tibetan antelope (Pantholops hodgsonii) in Hoh Xil National Nature Reserve, Qinghai, China.</title>
        <authorList>
            <person name="Bai X."/>
        </authorList>
    </citation>
    <scope>NUCLEOTIDE SEQUENCE [LARGE SCALE GENOMIC DNA]</scope>
    <source>
        <strain evidence="7">TA 26</strain>
    </source>
</reference>
<evidence type="ECO:0000256" key="4">
    <source>
        <dbReference type="ARBA" id="ARBA00022833"/>
    </source>
</evidence>
<keyword evidence="7" id="KW-1185">Reference proteome</keyword>
<dbReference type="STRING" id="1811193.A0O21_02865"/>
<evidence type="ECO:0000256" key="3">
    <source>
        <dbReference type="ARBA" id="ARBA00022801"/>
    </source>
</evidence>
<dbReference type="PANTHER" id="PTHR46233">
    <property type="entry name" value="HYDROXYACYLGLUTATHIONE HYDROLASE GLOC"/>
    <property type="match status" value="1"/>
</dbReference>
<name>A0A172Q6K0_9STRE</name>
<dbReference type="SMART" id="SM00849">
    <property type="entry name" value="Lactamase_B"/>
    <property type="match status" value="1"/>
</dbReference>
<organism evidence="6 7">
    <name type="scientific">Streptococcus pantholopis</name>
    <dbReference type="NCBI Taxonomy" id="1811193"/>
    <lineage>
        <taxon>Bacteria</taxon>
        <taxon>Bacillati</taxon>
        <taxon>Bacillota</taxon>
        <taxon>Bacilli</taxon>
        <taxon>Lactobacillales</taxon>
        <taxon>Streptococcaceae</taxon>
        <taxon>Streptococcus</taxon>
    </lineage>
</organism>
<dbReference type="InterPro" id="IPR001279">
    <property type="entry name" value="Metallo-B-lactamas"/>
</dbReference>
<dbReference type="Pfam" id="PF00753">
    <property type="entry name" value="Lactamase_B"/>
    <property type="match status" value="1"/>
</dbReference>
<dbReference type="CDD" id="cd06262">
    <property type="entry name" value="metallo-hydrolase-like_MBL-fold"/>
    <property type="match status" value="1"/>
</dbReference>
<feature type="domain" description="Metallo-beta-lactamase" evidence="5">
    <location>
        <begin position="12"/>
        <end position="194"/>
    </location>
</feature>
<reference evidence="6 7" key="1">
    <citation type="journal article" date="2016" name="Int. J. Syst. Evol. Microbiol.">
        <title>Streptococcuspantholopis sp. nov., isolated from faeces of the Tibetan antelope (Pantholops hodgsonii).</title>
        <authorList>
            <person name="Bai X."/>
            <person name="Xiong Y."/>
            <person name="Lu S."/>
            <person name="Jin D."/>
            <person name="Lai X."/>
            <person name="Yang J."/>
            <person name="Niu L."/>
            <person name="Hu S."/>
            <person name="Meng X."/>
            <person name="Pu J."/>
            <person name="Ye C."/>
            <person name="Xu J."/>
        </authorList>
    </citation>
    <scope>NUCLEOTIDE SEQUENCE [LARGE SCALE GENOMIC DNA]</scope>
    <source>
        <strain evidence="6 7">TA 26</strain>
    </source>
</reference>
<dbReference type="OrthoDB" id="9802248at2"/>
<comment type="cofactor">
    <cofactor evidence="1">
        <name>Zn(2+)</name>
        <dbReference type="ChEBI" id="CHEBI:29105"/>
    </cofactor>
</comment>
<dbReference type="InterPro" id="IPR036866">
    <property type="entry name" value="RibonucZ/Hydroxyglut_hydro"/>
</dbReference>